<accession>A0A3B1B7M3</accession>
<dbReference type="SUPFAM" id="SSF55785">
    <property type="entry name" value="PYP-like sensor domain (PAS domain)"/>
    <property type="match status" value="1"/>
</dbReference>
<evidence type="ECO:0000256" key="2">
    <source>
        <dbReference type="SAM" id="Coils"/>
    </source>
</evidence>
<keyword evidence="5" id="KW-0969">Cilium</keyword>
<dbReference type="Gene3D" id="3.30.450.20">
    <property type="entry name" value="PAS domain"/>
    <property type="match status" value="1"/>
</dbReference>
<keyword evidence="1" id="KW-0597">Phosphoprotein</keyword>
<dbReference type="InterPro" id="IPR003594">
    <property type="entry name" value="HATPase_dom"/>
</dbReference>
<dbReference type="EMBL" id="UOFZ01000167">
    <property type="protein sequence ID" value="VAX14249.1"/>
    <property type="molecule type" value="Genomic_DNA"/>
</dbReference>
<feature type="coiled-coil region" evidence="2">
    <location>
        <begin position="22"/>
        <end position="49"/>
    </location>
</feature>
<dbReference type="GO" id="GO:0000155">
    <property type="term" value="F:phosphorelay sensor kinase activity"/>
    <property type="evidence" value="ECO:0007669"/>
    <property type="project" value="InterPro"/>
</dbReference>
<dbReference type="Pfam" id="PF02518">
    <property type="entry name" value="HATPase_c"/>
    <property type="match status" value="1"/>
</dbReference>
<dbReference type="PROSITE" id="PS50112">
    <property type="entry name" value="PAS"/>
    <property type="match status" value="1"/>
</dbReference>
<organism evidence="5">
    <name type="scientific">hydrothermal vent metagenome</name>
    <dbReference type="NCBI Taxonomy" id="652676"/>
    <lineage>
        <taxon>unclassified sequences</taxon>
        <taxon>metagenomes</taxon>
        <taxon>ecological metagenomes</taxon>
    </lineage>
</organism>
<dbReference type="CDD" id="cd00130">
    <property type="entry name" value="PAS"/>
    <property type="match status" value="1"/>
</dbReference>
<dbReference type="InterPro" id="IPR003661">
    <property type="entry name" value="HisK_dim/P_dom"/>
</dbReference>
<dbReference type="SMART" id="SM00091">
    <property type="entry name" value="PAS"/>
    <property type="match status" value="1"/>
</dbReference>
<dbReference type="Pfam" id="PF13188">
    <property type="entry name" value="PAS_8"/>
    <property type="match status" value="1"/>
</dbReference>
<sequence length="407" mass="44867">MQHDSTDSQSLKEAFAIFNEFSSQLSESYRQLEIRVLELNEELQAARDERILELTEKERLANRLSLLLEVLPGGVIVLDGEGIIRENNPAAEALLGQPLLGISWSDVIRRAFAPRCDDGHEVSLADGRRVNISTCPLGAEPGQILLITDVTEMRLLQDRLAQQQRLASMGETAASLAHQIRTPLSCAILYASNLKRSHMDDSQRQQVAGKIFSRLRHLEQLVDNMLVYARSGKSGEEFFTADVLLADLQQLLEAQLQPSHIRYAWKDETAGQRLYGNRQMILSGLINLAVNAIQAMGQDGELQALAVVDESGRLELRISDNGPGIAQEAQDRLFDPFYTTRKDGTGLGLAVVQAIARAHKGEVKLVSKPGEGSAFSLHLPIFQSPRQFESSSVAPIQAGQINTQQIA</sequence>
<keyword evidence="2" id="KW-0175">Coiled coil</keyword>
<evidence type="ECO:0000259" key="4">
    <source>
        <dbReference type="PROSITE" id="PS50112"/>
    </source>
</evidence>
<keyword evidence="5" id="KW-0282">Flagellum</keyword>
<dbReference type="PANTHER" id="PTHR43065:SF29">
    <property type="entry name" value="SENSOR PROTEIN KINASE FLES"/>
    <property type="match status" value="1"/>
</dbReference>
<reference evidence="5" key="1">
    <citation type="submission" date="2018-06" db="EMBL/GenBank/DDBJ databases">
        <authorList>
            <person name="Zhirakovskaya E."/>
        </authorList>
    </citation>
    <scope>NUCLEOTIDE SEQUENCE</scope>
</reference>
<dbReference type="SMART" id="SM00387">
    <property type="entry name" value="HATPase_c"/>
    <property type="match status" value="1"/>
</dbReference>
<dbReference type="SMART" id="SM00388">
    <property type="entry name" value="HisKA"/>
    <property type="match status" value="1"/>
</dbReference>
<gene>
    <name evidence="5" type="ORF">MNBD_GAMMA24-2022</name>
</gene>
<evidence type="ECO:0000259" key="3">
    <source>
        <dbReference type="PROSITE" id="PS50109"/>
    </source>
</evidence>
<dbReference type="InterPro" id="IPR036890">
    <property type="entry name" value="HATPase_C_sf"/>
</dbReference>
<feature type="domain" description="PAS" evidence="4">
    <location>
        <begin position="60"/>
        <end position="96"/>
    </location>
</feature>
<keyword evidence="5" id="KW-0966">Cell projection</keyword>
<dbReference type="CDD" id="cd00082">
    <property type="entry name" value="HisKA"/>
    <property type="match status" value="1"/>
</dbReference>
<proteinExistence type="predicted"/>
<dbReference type="PROSITE" id="PS50109">
    <property type="entry name" value="HIS_KIN"/>
    <property type="match status" value="1"/>
</dbReference>
<evidence type="ECO:0000256" key="1">
    <source>
        <dbReference type="ARBA" id="ARBA00022553"/>
    </source>
</evidence>
<dbReference type="Gene3D" id="1.10.287.130">
    <property type="match status" value="1"/>
</dbReference>
<feature type="domain" description="Histidine kinase" evidence="3">
    <location>
        <begin position="175"/>
        <end position="383"/>
    </location>
</feature>
<keyword evidence="5" id="KW-0418">Kinase</keyword>
<dbReference type="AlphaFoldDB" id="A0A3B1B7M3"/>
<dbReference type="PANTHER" id="PTHR43065">
    <property type="entry name" value="SENSOR HISTIDINE KINASE"/>
    <property type="match status" value="1"/>
</dbReference>
<dbReference type="InterPro" id="IPR035965">
    <property type="entry name" value="PAS-like_dom_sf"/>
</dbReference>
<dbReference type="Gene3D" id="3.30.565.10">
    <property type="entry name" value="Histidine kinase-like ATPase, C-terminal domain"/>
    <property type="match status" value="1"/>
</dbReference>
<dbReference type="PRINTS" id="PR00344">
    <property type="entry name" value="BCTRLSENSOR"/>
</dbReference>
<protein>
    <submittedName>
        <fullName evidence="5">Flagellar sensor histidine kinase FleS</fullName>
    </submittedName>
</protein>
<evidence type="ECO:0000313" key="5">
    <source>
        <dbReference type="EMBL" id="VAX14249.1"/>
    </source>
</evidence>
<dbReference type="SUPFAM" id="SSF47384">
    <property type="entry name" value="Homodimeric domain of signal transducing histidine kinase"/>
    <property type="match status" value="1"/>
</dbReference>
<dbReference type="InterPro" id="IPR000014">
    <property type="entry name" value="PAS"/>
</dbReference>
<name>A0A3B1B7M3_9ZZZZ</name>
<dbReference type="InterPro" id="IPR005467">
    <property type="entry name" value="His_kinase_dom"/>
</dbReference>
<dbReference type="InterPro" id="IPR004358">
    <property type="entry name" value="Sig_transdc_His_kin-like_C"/>
</dbReference>
<dbReference type="SUPFAM" id="SSF55874">
    <property type="entry name" value="ATPase domain of HSP90 chaperone/DNA topoisomerase II/histidine kinase"/>
    <property type="match status" value="1"/>
</dbReference>
<dbReference type="Pfam" id="PF00512">
    <property type="entry name" value="HisKA"/>
    <property type="match status" value="1"/>
</dbReference>
<dbReference type="InterPro" id="IPR036097">
    <property type="entry name" value="HisK_dim/P_sf"/>
</dbReference>
<keyword evidence="5" id="KW-0808">Transferase</keyword>